<name>A0A438AGX7_9RHOB</name>
<keyword evidence="5" id="KW-1185">Reference proteome</keyword>
<evidence type="ECO:0000256" key="3">
    <source>
        <dbReference type="SAM" id="Phobius"/>
    </source>
</evidence>
<keyword evidence="4" id="KW-0282">Flagellum</keyword>
<evidence type="ECO:0000256" key="1">
    <source>
        <dbReference type="ARBA" id="ARBA00010690"/>
    </source>
</evidence>
<dbReference type="PANTHER" id="PTHR30531:SF12">
    <property type="entry name" value="FLAGELLAR BIOSYNTHETIC PROTEIN FLHB"/>
    <property type="match status" value="1"/>
</dbReference>
<sequence>MSGSDDEDKQYDPSAKKLEDARKKGEVPRSTDLNTAAAYGGLLLAGAAFGAGSLTALGAILASLIARADQLSGTIFAGGGTGRAPLAPMVAEVLLTLAPWFALPAAMVVLSVIAQRSFVVAPSKLAPKANRVSPLSNAKNKFGRSGLFEFAKSFVKLMVYAVLLFAFLNGHRSDLVGAMKLDTGPALILLLGLTFQLMTIVLAIALVFGGVDFLWQRADHMRRNRMSHKEMMDEHKEAEGDPHMKGQRRQRAQEIATNKMLADVPTADVILVNPTHYAVALKWDPITPSAPICVAKGVDEIALRIREIAMESAVPIRRDPPTARALYAVVELGDEIRPEHYAAVAAAIRFARDIRRKARAR</sequence>
<feature type="compositionally biased region" description="Basic and acidic residues" evidence="2">
    <location>
        <begin position="10"/>
        <end position="29"/>
    </location>
</feature>
<dbReference type="SUPFAM" id="SSF160544">
    <property type="entry name" value="EscU C-terminal domain-like"/>
    <property type="match status" value="1"/>
</dbReference>
<comment type="caution">
    <text evidence="4">The sequence shown here is derived from an EMBL/GenBank/DDBJ whole genome shotgun (WGS) entry which is preliminary data.</text>
</comment>
<protein>
    <submittedName>
        <fullName evidence="4">Flagellar biosynthesis protein FlhB</fullName>
    </submittedName>
</protein>
<dbReference type="Gene3D" id="6.10.250.2080">
    <property type="match status" value="1"/>
</dbReference>
<dbReference type="PANTHER" id="PTHR30531">
    <property type="entry name" value="FLAGELLAR BIOSYNTHETIC PROTEIN FLHB"/>
    <property type="match status" value="1"/>
</dbReference>
<keyword evidence="3" id="KW-0812">Transmembrane</keyword>
<dbReference type="Pfam" id="PF01312">
    <property type="entry name" value="Bac_export_2"/>
    <property type="match status" value="1"/>
</dbReference>
<dbReference type="EMBL" id="RQXX01000003">
    <property type="protein sequence ID" value="RVV97966.1"/>
    <property type="molecule type" value="Genomic_DNA"/>
</dbReference>
<dbReference type="InterPro" id="IPR006135">
    <property type="entry name" value="T3SS_substrate_exporter"/>
</dbReference>
<feature type="transmembrane region" description="Helical" evidence="3">
    <location>
        <begin position="147"/>
        <end position="168"/>
    </location>
</feature>
<accession>A0A438AGX7</accession>
<dbReference type="GO" id="GO:0009306">
    <property type="term" value="P:protein secretion"/>
    <property type="evidence" value="ECO:0007669"/>
    <property type="project" value="InterPro"/>
</dbReference>
<comment type="similarity">
    <text evidence="1">Belongs to the type III secretion exporter family.</text>
</comment>
<feature type="transmembrane region" description="Helical" evidence="3">
    <location>
        <begin position="39"/>
        <end position="66"/>
    </location>
</feature>
<dbReference type="OrthoDB" id="9807950at2"/>
<dbReference type="PRINTS" id="PR00950">
    <property type="entry name" value="TYPE3IMSPROT"/>
</dbReference>
<dbReference type="GO" id="GO:0005886">
    <property type="term" value="C:plasma membrane"/>
    <property type="evidence" value="ECO:0007669"/>
    <property type="project" value="TreeGrafter"/>
</dbReference>
<dbReference type="RefSeq" id="WP_127906631.1">
    <property type="nucleotide sequence ID" value="NZ_RQXX01000003.1"/>
</dbReference>
<reference evidence="4 5" key="1">
    <citation type="submission" date="2018-11" db="EMBL/GenBank/DDBJ databases">
        <title>Mesobaculum littorinae gen. nov., sp. nov., isolated from Littorina scabra that represents a novel genus of the order Rhodobacteraceae.</title>
        <authorList>
            <person name="Li F."/>
        </authorList>
    </citation>
    <scope>NUCLEOTIDE SEQUENCE [LARGE SCALE GENOMIC DNA]</scope>
    <source>
        <strain evidence="4 5">M0103</strain>
    </source>
</reference>
<keyword evidence="4" id="KW-0969">Cilium</keyword>
<evidence type="ECO:0000313" key="5">
    <source>
        <dbReference type="Proteomes" id="UP000285908"/>
    </source>
</evidence>
<evidence type="ECO:0000313" key="4">
    <source>
        <dbReference type="EMBL" id="RVV97966.1"/>
    </source>
</evidence>
<feature type="transmembrane region" description="Helical" evidence="3">
    <location>
        <begin position="86"/>
        <end position="114"/>
    </location>
</feature>
<feature type="transmembrane region" description="Helical" evidence="3">
    <location>
        <begin position="188"/>
        <end position="215"/>
    </location>
</feature>
<proteinExistence type="inferred from homology"/>
<evidence type="ECO:0000256" key="2">
    <source>
        <dbReference type="SAM" id="MobiDB-lite"/>
    </source>
</evidence>
<keyword evidence="3" id="KW-0472">Membrane</keyword>
<keyword evidence="4" id="KW-0966">Cell projection</keyword>
<gene>
    <name evidence="4" type="ORF">EKE94_10890</name>
</gene>
<dbReference type="InterPro" id="IPR029025">
    <property type="entry name" value="T3SS_substrate_exporter_C"/>
</dbReference>
<organism evidence="4 5">
    <name type="scientific">Mesobaculum littorinae</name>
    <dbReference type="NCBI Taxonomy" id="2486419"/>
    <lineage>
        <taxon>Bacteria</taxon>
        <taxon>Pseudomonadati</taxon>
        <taxon>Pseudomonadota</taxon>
        <taxon>Alphaproteobacteria</taxon>
        <taxon>Rhodobacterales</taxon>
        <taxon>Roseobacteraceae</taxon>
        <taxon>Mesobaculum</taxon>
    </lineage>
</organism>
<dbReference type="Proteomes" id="UP000285908">
    <property type="component" value="Unassembled WGS sequence"/>
</dbReference>
<dbReference type="Gene3D" id="3.40.1690.10">
    <property type="entry name" value="secretion proteins EscU"/>
    <property type="match status" value="1"/>
</dbReference>
<feature type="region of interest" description="Disordered" evidence="2">
    <location>
        <begin position="1"/>
        <end position="29"/>
    </location>
</feature>
<keyword evidence="3" id="KW-1133">Transmembrane helix</keyword>
<dbReference type="AlphaFoldDB" id="A0A438AGX7"/>